<evidence type="ECO:0000259" key="1">
    <source>
        <dbReference type="Pfam" id="PF07435"/>
    </source>
</evidence>
<gene>
    <name evidence="2" type="ORF">PWYN_12205</name>
</gene>
<dbReference type="Proteomes" id="UP000029734">
    <property type="component" value="Unassembled WGS sequence"/>
</dbReference>
<dbReference type="InterPro" id="IPR042274">
    <property type="entry name" value="YycH/YycI_2"/>
</dbReference>
<dbReference type="InterPro" id="IPR009996">
    <property type="entry name" value="YycH"/>
</dbReference>
<dbReference type="Pfam" id="PF07435">
    <property type="entry name" value="YycH"/>
    <property type="match status" value="1"/>
</dbReference>
<keyword evidence="3" id="KW-1185">Reference proteome</keyword>
<protein>
    <recommendedName>
        <fullName evidence="1">Regulatory protein YycH domain-containing protein</fullName>
    </recommendedName>
</protein>
<dbReference type="EMBL" id="JQCR01000002">
    <property type="protein sequence ID" value="KGE20020.1"/>
    <property type="molecule type" value="Genomic_DNA"/>
</dbReference>
<dbReference type="AlphaFoldDB" id="A0A098MBT2"/>
<dbReference type="CDD" id="cd15787">
    <property type="entry name" value="YycH_N"/>
    <property type="match status" value="1"/>
</dbReference>
<accession>A0A098MBT2</accession>
<feature type="domain" description="Regulatory protein YycH" evidence="1">
    <location>
        <begin position="3"/>
        <end position="432"/>
    </location>
</feature>
<name>A0A098MBT2_9BACL</name>
<proteinExistence type="predicted"/>
<organism evidence="2 3">
    <name type="scientific">Paenibacillus wynnii</name>
    <dbReference type="NCBI Taxonomy" id="268407"/>
    <lineage>
        <taxon>Bacteria</taxon>
        <taxon>Bacillati</taxon>
        <taxon>Bacillota</taxon>
        <taxon>Bacilli</taxon>
        <taxon>Bacillales</taxon>
        <taxon>Paenibacillaceae</taxon>
        <taxon>Paenibacillus</taxon>
    </lineage>
</organism>
<dbReference type="OrthoDB" id="2382185at2"/>
<dbReference type="RefSeq" id="WP_036651803.1">
    <property type="nucleotide sequence ID" value="NZ_JQCR01000002.1"/>
</dbReference>
<comment type="caution">
    <text evidence="2">The sequence shown here is derived from an EMBL/GenBank/DDBJ whole genome shotgun (WGS) entry which is preliminary data.</text>
</comment>
<dbReference type="STRING" id="268407.PWYN_12205"/>
<reference evidence="2 3" key="1">
    <citation type="submission" date="2014-08" db="EMBL/GenBank/DDBJ databases">
        <authorList>
            <person name="den Bakker H.C."/>
        </authorList>
    </citation>
    <scope>NUCLEOTIDE SEQUENCE [LARGE SCALE GENOMIC DNA]</scope>
    <source>
        <strain evidence="2 3">DSM 18334</strain>
    </source>
</reference>
<evidence type="ECO:0000313" key="3">
    <source>
        <dbReference type="Proteomes" id="UP000029734"/>
    </source>
</evidence>
<dbReference type="eggNOG" id="COG4863">
    <property type="taxonomic scope" value="Bacteria"/>
</dbReference>
<evidence type="ECO:0000313" key="2">
    <source>
        <dbReference type="EMBL" id="KGE20020.1"/>
    </source>
</evidence>
<reference evidence="2 3" key="2">
    <citation type="submission" date="2014-10" db="EMBL/GenBank/DDBJ databases">
        <title>Comparative genomics of the Paenibacillus odorifer group.</title>
        <authorList>
            <person name="Tsai Y.-C."/>
            <person name="Martin N."/>
            <person name="Korlach J."/>
            <person name="Wiedmann M."/>
        </authorList>
    </citation>
    <scope>NUCLEOTIDE SEQUENCE [LARGE SCALE GENOMIC DNA]</scope>
    <source>
        <strain evidence="2 3">DSM 18334</strain>
    </source>
</reference>
<dbReference type="Gene3D" id="3.30.310.160">
    <property type="entry name" value="YycH protein, domain 2"/>
    <property type="match status" value="1"/>
</dbReference>
<sequence>MKERVKSWILALLVLSSLIESYYLIYRLPGSDTAVLSKNLYVKTDNMGPEEKVEDLLYPDKMIIHLGDSKHTLFYPSSTFYNLILNRLKGRGFESFQRRSVQDFDWSKLRSENPGIELSYGAGIPVTLLQRVMQLTPDSLFAGESIDRIWIYNLKNDSKAHALFFSTRGDIVYEAAKADLTVQDVQQHVDFGKNWTPYTTINGDYYVPDSNVTIVEAEIPSDMYTIEQMQRNLFRDAGSTRYIREKDGSEIYTDSKRSLQVDQEQNWMSYSDPTALPVGESTPAKDVLEAVDFVNKHGGWSGSYRLAAAKETSLDQLAATEEGIEERLISFQQYYGSYPYGSYPIMNKPQLQYGVINLDLQQGTVSSYERSLMYVDESKAIKKIVELSGGEVLKNQLVQIGKASAVKDLAPAYVPGIKGDKLQLHPVWKVTLSDGTILTLN</sequence>